<organism evidence="2 3">
    <name type="scientific">Desulfatibacillum aliphaticivorans</name>
    <dbReference type="NCBI Taxonomy" id="218208"/>
    <lineage>
        <taxon>Bacteria</taxon>
        <taxon>Pseudomonadati</taxon>
        <taxon>Thermodesulfobacteriota</taxon>
        <taxon>Desulfobacteria</taxon>
        <taxon>Desulfobacterales</taxon>
        <taxon>Desulfatibacillaceae</taxon>
        <taxon>Desulfatibacillum</taxon>
    </lineage>
</organism>
<dbReference type="InterPro" id="IPR025746">
    <property type="entry name" value="PilX_N_dom"/>
</dbReference>
<gene>
    <name evidence="2" type="ordered locus">Dalk_4403</name>
</gene>
<feature type="domain" description="Type 4 fimbrial biogenesis protein PilX N-terminal" evidence="1">
    <location>
        <begin position="11"/>
        <end position="58"/>
    </location>
</feature>
<protein>
    <submittedName>
        <fullName evidence="2">Pilus assembly protein</fullName>
    </submittedName>
</protein>
<dbReference type="EMBL" id="CP001322">
    <property type="protein sequence ID" value="ACL06082.1"/>
    <property type="molecule type" value="Genomic_DNA"/>
</dbReference>
<dbReference type="HOGENOM" id="CLU_1465952_0_0_7"/>
<dbReference type="KEGG" id="dal:Dalk_4403"/>
<keyword evidence="3" id="KW-1185">Reference proteome</keyword>
<reference evidence="2 3" key="1">
    <citation type="journal article" date="2012" name="Environ. Microbiol.">
        <title>The genome sequence of Desulfatibacillum alkenivorans AK-01: a blueprint for anaerobic alkane oxidation.</title>
        <authorList>
            <person name="Callaghan A.V."/>
            <person name="Morris B.E."/>
            <person name="Pereira I.A."/>
            <person name="McInerney M.J."/>
            <person name="Austin R.N."/>
            <person name="Groves J.T."/>
            <person name="Kukor J.J."/>
            <person name="Suflita J.M."/>
            <person name="Young L.Y."/>
            <person name="Zylstra G.J."/>
            <person name="Wawrik B."/>
        </authorList>
    </citation>
    <scope>NUCLEOTIDE SEQUENCE [LARGE SCALE GENOMIC DNA]</scope>
    <source>
        <strain evidence="2 3">AK-01</strain>
    </source>
</reference>
<dbReference type="AlphaFoldDB" id="B8FNB3"/>
<evidence type="ECO:0000313" key="2">
    <source>
        <dbReference type="EMBL" id="ACL06082.1"/>
    </source>
</evidence>
<dbReference type="Proteomes" id="UP000000739">
    <property type="component" value="Chromosome"/>
</dbReference>
<proteinExistence type="predicted"/>
<name>B8FNB3_DESAL</name>
<evidence type="ECO:0000313" key="3">
    <source>
        <dbReference type="Proteomes" id="UP000000739"/>
    </source>
</evidence>
<dbReference type="Pfam" id="PF14341">
    <property type="entry name" value="PilX_N"/>
    <property type="match status" value="1"/>
</dbReference>
<accession>B8FNB3</accession>
<sequence length="184" mass="20192">MLKKAVSSENGSILILALLVMVVLSLLGVTAMTSSSTDIAVAKNQDVYNRNFALAEAAARLGALQVKSAKYAPRPDDDALGDTGFTDDEMPAWMYKGSPFPDRIKDPLTWTTGIAEIALMGEVVKFKVRYDGKSDGNIDDTGDDFTEWHRYTIFARSNNDSGEVIVQMGYQLELVQSDVDRQTN</sequence>
<evidence type="ECO:0000259" key="1">
    <source>
        <dbReference type="Pfam" id="PF14341"/>
    </source>
</evidence>